<gene>
    <name evidence="2" type="ORF">LX97_02215</name>
</gene>
<proteinExistence type="predicted"/>
<organism evidence="2 3">
    <name type="scientific">Nonlabens dokdonensis</name>
    <dbReference type="NCBI Taxonomy" id="328515"/>
    <lineage>
        <taxon>Bacteria</taxon>
        <taxon>Pseudomonadati</taxon>
        <taxon>Bacteroidota</taxon>
        <taxon>Flavobacteriia</taxon>
        <taxon>Flavobacteriales</taxon>
        <taxon>Flavobacteriaceae</taxon>
        <taxon>Nonlabens</taxon>
    </lineage>
</organism>
<comment type="caution">
    <text evidence="2">The sequence shown here is derived from an EMBL/GenBank/DDBJ whole genome shotgun (WGS) entry which is preliminary data.</text>
</comment>
<evidence type="ECO:0000313" key="2">
    <source>
        <dbReference type="EMBL" id="PZX39857.1"/>
    </source>
</evidence>
<dbReference type="SUPFAM" id="SSF52266">
    <property type="entry name" value="SGNH hydrolase"/>
    <property type="match status" value="1"/>
</dbReference>
<dbReference type="Proteomes" id="UP000248584">
    <property type="component" value="Unassembled WGS sequence"/>
</dbReference>
<evidence type="ECO:0008006" key="4">
    <source>
        <dbReference type="Google" id="ProtNLM"/>
    </source>
</evidence>
<dbReference type="InterPro" id="IPR036514">
    <property type="entry name" value="SGNH_hydro_sf"/>
</dbReference>
<dbReference type="CDD" id="cd00229">
    <property type="entry name" value="SGNH_hydrolase"/>
    <property type="match status" value="1"/>
</dbReference>
<keyword evidence="1" id="KW-0472">Membrane</keyword>
<dbReference type="RefSeq" id="WP_015363090.1">
    <property type="nucleotide sequence ID" value="NZ_QKZR01000003.1"/>
</dbReference>
<sequence>MLPAVKNKILGISKQKILWVLYIIILLPICLEISLRILNAKPYVQQDYHISSTPEEPFIADDSLGIVLKTGTYDITLNHKLTFTSTHQENQTRRVAFKEERQIDSEKIAVLGCSFTYGYGVNDEEHFTSLLQKRHPNFDFVNYGVIGYGTTHGYLQLKKWDENNEVPKMVILNFATDHFNRNVLSSSYRRALSIGFNRSLGNTNQLMNDARYPVTLNSKLEISHVKWNEMYEDWMGRSVFSSINFIQTKSDEINDLANQPVEITYSLIKEMKTICDKNNAKFIVSFLDENEQSKTLKERLTNLGITMVDVDFDFQNKKMINYPYDNHPNALGHKMIADKIDERLELIVINE</sequence>
<dbReference type="EMBL" id="QKZR01000003">
    <property type="protein sequence ID" value="PZX39857.1"/>
    <property type="molecule type" value="Genomic_DNA"/>
</dbReference>
<evidence type="ECO:0000313" key="3">
    <source>
        <dbReference type="Proteomes" id="UP000248584"/>
    </source>
</evidence>
<feature type="transmembrane region" description="Helical" evidence="1">
    <location>
        <begin position="17"/>
        <end position="38"/>
    </location>
</feature>
<dbReference type="Gene3D" id="3.40.50.1110">
    <property type="entry name" value="SGNH hydrolase"/>
    <property type="match status" value="1"/>
</dbReference>
<evidence type="ECO:0000256" key="1">
    <source>
        <dbReference type="SAM" id="Phobius"/>
    </source>
</evidence>
<dbReference type="InterPro" id="IPR001087">
    <property type="entry name" value="GDSL"/>
</dbReference>
<keyword evidence="3" id="KW-1185">Reference proteome</keyword>
<reference evidence="2 3" key="1">
    <citation type="submission" date="2018-06" db="EMBL/GenBank/DDBJ databases">
        <title>Genomic Encyclopedia of Archaeal and Bacterial Type Strains, Phase II (KMG-II): from individual species to whole genera.</title>
        <authorList>
            <person name="Goeker M."/>
        </authorList>
    </citation>
    <scope>NUCLEOTIDE SEQUENCE [LARGE SCALE GENOMIC DNA]</scope>
    <source>
        <strain evidence="2 3">DSM 17205</strain>
    </source>
</reference>
<accession>A0ABX5PXE5</accession>
<dbReference type="Pfam" id="PF00657">
    <property type="entry name" value="Lipase_GDSL"/>
    <property type="match status" value="1"/>
</dbReference>
<name>A0ABX5PXE5_9FLAO</name>
<keyword evidence="1" id="KW-0812">Transmembrane</keyword>
<keyword evidence="1" id="KW-1133">Transmembrane helix</keyword>
<protein>
    <recommendedName>
        <fullName evidence="4">SGNH hydrolase-type esterase domain-containing protein</fullName>
    </recommendedName>
</protein>